<sequence length="270" mass="29382">MTNHLKLALIAATVSLLAPPAQAHRAWLLPSATVLSGPDLWVTVDGAISNDLFYFEHNPLPLDQLAIEGPDGKAVTPENLAKGRFRNTVDFKLAQPGTYKLSLTHQGLFASYKLDGENKRWRGMPDELAKAIPAKATDVKVTENRSRIETFVTSGKPSSDTLKPTGVGLEMIPVTHPNNLAVGEKATFRLVLDGKPAGNVAVEIVPGGIRYRDTLNDSKATTDETGTFSVTFPDPGFYWVKASVQDDKSTIKDAQQRRSTYITTVEVLPQ</sequence>
<proteinExistence type="predicted"/>
<protein>
    <submittedName>
        <fullName evidence="2">ABC transporter permease</fullName>
    </submittedName>
</protein>
<dbReference type="AlphaFoldDB" id="A0A4Y3WEB2"/>
<dbReference type="Pfam" id="PF10670">
    <property type="entry name" value="DUF4198"/>
    <property type="match status" value="1"/>
</dbReference>
<keyword evidence="1" id="KW-0732">Signal</keyword>
<evidence type="ECO:0000313" key="2">
    <source>
        <dbReference type="EMBL" id="GEC16848.1"/>
    </source>
</evidence>
<feature type="chain" id="PRO_5021494245" evidence="1">
    <location>
        <begin position="24"/>
        <end position="270"/>
    </location>
</feature>
<dbReference type="InterPro" id="IPR019613">
    <property type="entry name" value="DUF4198"/>
</dbReference>
<name>A0A4Y3WEB2_NITWI</name>
<reference evidence="2 3" key="1">
    <citation type="submission" date="2019-06" db="EMBL/GenBank/DDBJ databases">
        <title>Whole genome shotgun sequence of Nitrobacter winogradskyi NBRC 14297.</title>
        <authorList>
            <person name="Hosoyama A."/>
            <person name="Uohara A."/>
            <person name="Ohji S."/>
            <person name="Ichikawa N."/>
        </authorList>
    </citation>
    <scope>NUCLEOTIDE SEQUENCE [LARGE SCALE GENOMIC DNA]</scope>
    <source>
        <strain evidence="2 3">NBRC 14297</strain>
    </source>
</reference>
<dbReference type="Proteomes" id="UP000318825">
    <property type="component" value="Unassembled WGS sequence"/>
</dbReference>
<evidence type="ECO:0000256" key="1">
    <source>
        <dbReference type="SAM" id="SignalP"/>
    </source>
</evidence>
<dbReference type="OrthoDB" id="5943at2"/>
<dbReference type="EMBL" id="BJNF01000080">
    <property type="protein sequence ID" value="GEC16848.1"/>
    <property type="molecule type" value="Genomic_DNA"/>
</dbReference>
<accession>A0A4Y3WEB2</accession>
<evidence type="ECO:0000313" key="3">
    <source>
        <dbReference type="Proteomes" id="UP000318825"/>
    </source>
</evidence>
<feature type="signal peptide" evidence="1">
    <location>
        <begin position="1"/>
        <end position="23"/>
    </location>
</feature>
<organism evidence="2 3">
    <name type="scientific">Nitrobacter winogradskyi</name>
    <name type="common">Nitrobacter agilis</name>
    <dbReference type="NCBI Taxonomy" id="913"/>
    <lineage>
        <taxon>Bacteria</taxon>
        <taxon>Pseudomonadati</taxon>
        <taxon>Pseudomonadota</taxon>
        <taxon>Alphaproteobacteria</taxon>
        <taxon>Hyphomicrobiales</taxon>
        <taxon>Nitrobacteraceae</taxon>
        <taxon>Nitrobacter</taxon>
    </lineage>
</organism>
<dbReference type="RefSeq" id="WP_141384551.1">
    <property type="nucleotide sequence ID" value="NZ_BJNF01000080.1"/>
</dbReference>
<gene>
    <name evidence="2" type="ORF">NWI01_27400</name>
</gene>
<comment type="caution">
    <text evidence="2">The sequence shown here is derived from an EMBL/GenBank/DDBJ whole genome shotgun (WGS) entry which is preliminary data.</text>
</comment>